<dbReference type="InterPro" id="IPR011055">
    <property type="entry name" value="Dup_hybrid_motif"/>
</dbReference>
<name>A0A2T0M9E5_9FLAO</name>
<dbReference type="InterPro" id="IPR016047">
    <property type="entry name" value="M23ase_b-sheet_dom"/>
</dbReference>
<dbReference type="Gene3D" id="2.70.70.10">
    <property type="entry name" value="Glucose Permease (Domain IIA)"/>
    <property type="match status" value="1"/>
</dbReference>
<feature type="domain" description="M23ase beta-sheet core" evidence="2">
    <location>
        <begin position="104"/>
        <end position="161"/>
    </location>
</feature>
<evidence type="ECO:0000256" key="1">
    <source>
        <dbReference type="ARBA" id="ARBA00022729"/>
    </source>
</evidence>
<dbReference type="PANTHER" id="PTHR21666:SF289">
    <property type="entry name" value="L-ALA--D-GLU ENDOPEPTIDASE"/>
    <property type="match status" value="1"/>
</dbReference>
<dbReference type="SUPFAM" id="SSF51261">
    <property type="entry name" value="Duplicated hybrid motif"/>
    <property type="match status" value="1"/>
</dbReference>
<evidence type="ECO:0000313" key="3">
    <source>
        <dbReference type="EMBL" id="PRX54156.1"/>
    </source>
</evidence>
<dbReference type="Proteomes" id="UP000237640">
    <property type="component" value="Unassembled WGS sequence"/>
</dbReference>
<dbReference type="AlphaFoldDB" id="A0A2T0M9E5"/>
<dbReference type="CDD" id="cd12797">
    <property type="entry name" value="M23_peptidase"/>
    <property type="match status" value="1"/>
</dbReference>
<gene>
    <name evidence="3" type="ORF">CLV81_2552</name>
</gene>
<dbReference type="EMBL" id="PVYX01000002">
    <property type="protein sequence ID" value="PRX54156.1"/>
    <property type="molecule type" value="Genomic_DNA"/>
</dbReference>
<comment type="caution">
    <text evidence="3">The sequence shown here is derived from an EMBL/GenBank/DDBJ whole genome shotgun (WGS) entry which is preliminary data.</text>
</comment>
<dbReference type="PANTHER" id="PTHR21666">
    <property type="entry name" value="PEPTIDASE-RELATED"/>
    <property type="match status" value="1"/>
</dbReference>
<dbReference type="Pfam" id="PF01551">
    <property type="entry name" value="Peptidase_M23"/>
    <property type="match status" value="2"/>
</dbReference>
<dbReference type="InterPro" id="IPR050570">
    <property type="entry name" value="Cell_wall_metabolism_enzyme"/>
</dbReference>
<keyword evidence="1" id="KW-0732">Signal</keyword>
<dbReference type="GO" id="GO:0004222">
    <property type="term" value="F:metalloendopeptidase activity"/>
    <property type="evidence" value="ECO:0007669"/>
    <property type="project" value="TreeGrafter"/>
</dbReference>
<organism evidence="3 4">
    <name type="scientific">Flagellimonas meridianipacifica</name>
    <dbReference type="NCBI Taxonomy" id="1080225"/>
    <lineage>
        <taxon>Bacteria</taxon>
        <taxon>Pseudomonadati</taxon>
        <taxon>Bacteroidota</taxon>
        <taxon>Flavobacteriia</taxon>
        <taxon>Flavobacteriales</taxon>
        <taxon>Flavobacteriaceae</taxon>
        <taxon>Flagellimonas</taxon>
    </lineage>
</organism>
<accession>A0A2T0M9E5</accession>
<evidence type="ECO:0000259" key="2">
    <source>
        <dbReference type="Pfam" id="PF01551"/>
    </source>
</evidence>
<reference evidence="3 4" key="1">
    <citation type="submission" date="2018-03" db="EMBL/GenBank/DDBJ databases">
        <title>Genomic Encyclopedia of Archaeal and Bacterial Type Strains, Phase II (KMG-II): from individual species to whole genera.</title>
        <authorList>
            <person name="Goeker M."/>
        </authorList>
    </citation>
    <scope>NUCLEOTIDE SEQUENCE [LARGE SCALE GENOMIC DNA]</scope>
    <source>
        <strain evidence="3 4">DSM 25027</strain>
    </source>
</reference>
<proteinExistence type="predicted"/>
<sequence length="618" mass="71001">MQTECVTYKFNHPRLTSQFFGGYSSFHQVIWPKLSKSLFTHKNIGYIRIELIPYNMRIYVLGICVLLSKIAMGQEKYPKDIFQSPMDIPLVLAGTFGELRSNHFHAGIDIKTQRREGLPIYAIADGTVTRIKISHWGYGKALYVAHPSGHTSVYAHLQKFGPGIEEYIKKAQYKKQSYEIELFPDYGELKVEKGNVIAYSGNSGSSAGPHLHFEIRNSVTEKPTNPLLYGYEVRDATNPTLISLFGYPLSDDAVVNQSAKKVQLNYSKQADGSFLADKVNAIGTIGFGFNSFDRQDLAANKNGVYSVKQRVNGKIFSEYDFETFSFAETRYINTLIDYEHFGKYKQRVQKAFKEPSNRLSIYNTMHNDGKITIQEGLSYTVELLISDYEDNEIKLVIPVEGKREEIKIPRNDDKTENFVIASKPNNYDLGAAKVYFPSNTFYEDFYINLKKGKDTITIHDNSVAAHRNFTISFDASPYNASERKQMFIARLDLKDNPRYHRTYKRDNAFTTRTRSFGRYTLAKDTVAPTIKPRNFKEKQWLSNYSYLSLEISDDLSGIYSYRATLNGKWILMEYEPKKKTITYNFDDNILDKTQCDLKVIVTDNVGNTTTFEQTFFRK</sequence>
<keyword evidence="4" id="KW-1185">Reference proteome</keyword>
<protein>
    <submittedName>
        <fullName evidence="3">Peptidase M23-like protein</fullName>
    </submittedName>
</protein>
<evidence type="ECO:0000313" key="4">
    <source>
        <dbReference type="Proteomes" id="UP000237640"/>
    </source>
</evidence>
<feature type="domain" description="M23ase beta-sheet core" evidence="2">
    <location>
        <begin position="190"/>
        <end position="226"/>
    </location>
</feature>